<proteinExistence type="predicted"/>
<protein>
    <submittedName>
        <fullName evidence="1">Uncharacterized protein</fullName>
    </submittedName>
</protein>
<evidence type="ECO:0000313" key="1">
    <source>
        <dbReference type="EMBL" id="KAJ9097172.1"/>
    </source>
</evidence>
<name>A0ACC2VF31_9TREE</name>
<keyword evidence="2" id="KW-1185">Reference proteome</keyword>
<accession>A0ACC2VF31</accession>
<dbReference type="Proteomes" id="UP001227268">
    <property type="component" value="Unassembled WGS sequence"/>
</dbReference>
<evidence type="ECO:0000313" key="2">
    <source>
        <dbReference type="Proteomes" id="UP001227268"/>
    </source>
</evidence>
<reference evidence="1" key="1">
    <citation type="submission" date="2023-04" db="EMBL/GenBank/DDBJ databases">
        <title>Draft Genome sequencing of Naganishia species isolated from polar environments using Oxford Nanopore Technology.</title>
        <authorList>
            <person name="Leo P."/>
            <person name="Venkateswaran K."/>
        </authorList>
    </citation>
    <scope>NUCLEOTIDE SEQUENCE</scope>
    <source>
        <strain evidence="1">MNA-CCFEE 5423</strain>
    </source>
</reference>
<gene>
    <name evidence="1" type="ORF">QFC21_004841</name>
</gene>
<comment type="caution">
    <text evidence="1">The sequence shown here is derived from an EMBL/GenBank/DDBJ whole genome shotgun (WGS) entry which is preliminary data.</text>
</comment>
<organism evidence="1 2">
    <name type="scientific">Naganishia friedmannii</name>
    <dbReference type="NCBI Taxonomy" id="89922"/>
    <lineage>
        <taxon>Eukaryota</taxon>
        <taxon>Fungi</taxon>
        <taxon>Dikarya</taxon>
        <taxon>Basidiomycota</taxon>
        <taxon>Agaricomycotina</taxon>
        <taxon>Tremellomycetes</taxon>
        <taxon>Filobasidiales</taxon>
        <taxon>Filobasidiaceae</taxon>
        <taxon>Naganishia</taxon>
    </lineage>
</organism>
<dbReference type="EMBL" id="JASBWT010000017">
    <property type="protein sequence ID" value="KAJ9097172.1"/>
    <property type="molecule type" value="Genomic_DNA"/>
</dbReference>
<sequence>MPVKSKASRSSLNAQSNDTGAQTHGTSREGDDNTFQGGGNSTLNAGTNPNPCTSIETKPQGSGWPSVQASLDSMLSILGLSRAFIPSGHTGDTAQAPPENASPQPVDKSASIPQVFLYESNEKGGTSRPIESEDRIHVKVGEKSVDIVVKCGGDAQKVTIELDGAMKKIEEGKKAFGVGPTMDGPRTNYRWAITFTAYPYHKGMSKNVTNWKEGVNPWVVRMWARLPYLSNDGDAAQVLEHQCDQIWDINLFRAVVLKGKDGDQDKLYIDPPLENKGHHHNFITVIPMMV</sequence>